<keyword evidence="3" id="KW-1185">Reference proteome</keyword>
<dbReference type="Proteomes" id="UP000252519">
    <property type="component" value="Unassembled WGS sequence"/>
</dbReference>
<organism evidence="2 3">
    <name type="scientific">Ancylostoma caninum</name>
    <name type="common">Dog hookworm</name>
    <dbReference type="NCBI Taxonomy" id="29170"/>
    <lineage>
        <taxon>Eukaryota</taxon>
        <taxon>Metazoa</taxon>
        <taxon>Ecdysozoa</taxon>
        <taxon>Nematoda</taxon>
        <taxon>Chromadorea</taxon>
        <taxon>Rhabditida</taxon>
        <taxon>Rhabditina</taxon>
        <taxon>Rhabditomorpha</taxon>
        <taxon>Strongyloidea</taxon>
        <taxon>Ancylostomatidae</taxon>
        <taxon>Ancylostomatinae</taxon>
        <taxon>Ancylostoma</taxon>
    </lineage>
</organism>
<sequence>MGAEFSHLDYGSDPAESNTNEAASETKQQVDTEKSRTEKETGESYEDKGNQFKPAQPKYYNIEDIVNSDMDTMVDVTDKERKIIRPR</sequence>
<gene>
    <name evidence="2" type="ORF">ANCCAN_00705</name>
</gene>
<protein>
    <submittedName>
        <fullName evidence="2">Uncharacterized protein</fullName>
    </submittedName>
</protein>
<dbReference type="AlphaFoldDB" id="A0A368H976"/>
<evidence type="ECO:0000313" key="2">
    <source>
        <dbReference type="EMBL" id="RCN53152.1"/>
    </source>
</evidence>
<evidence type="ECO:0000256" key="1">
    <source>
        <dbReference type="SAM" id="MobiDB-lite"/>
    </source>
</evidence>
<evidence type="ECO:0000313" key="3">
    <source>
        <dbReference type="Proteomes" id="UP000252519"/>
    </source>
</evidence>
<feature type="region of interest" description="Disordered" evidence="1">
    <location>
        <begin position="1"/>
        <end position="57"/>
    </location>
</feature>
<proteinExistence type="predicted"/>
<name>A0A368H976_ANCCA</name>
<accession>A0A368H976</accession>
<feature type="compositionally biased region" description="Polar residues" evidence="1">
    <location>
        <begin position="15"/>
        <end position="27"/>
    </location>
</feature>
<comment type="caution">
    <text evidence="2">The sequence shown here is derived from an EMBL/GenBank/DDBJ whole genome shotgun (WGS) entry which is preliminary data.</text>
</comment>
<feature type="compositionally biased region" description="Basic and acidic residues" evidence="1">
    <location>
        <begin position="28"/>
        <end position="50"/>
    </location>
</feature>
<reference evidence="2 3" key="1">
    <citation type="submission" date="2014-10" db="EMBL/GenBank/DDBJ databases">
        <title>Draft genome of the hookworm Ancylostoma caninum.</title>
        <authorList>
            <person name="Mitreva M."/>
        </authorList>
    </citation>
    <scope>NUCLEOTIDE SEQUENCE [LARGE SCALE GENOMIC DNA]</scope>
    <source>
        <strain evidence="2 3">Baltimore</strain>
    </source>
</reference>
<dbReference type="EMBL" id="JOJR01000003">
    <property type="protein sequence ID" value="RCN53152.1"/>
    <property type="molecule type" value="Genomic_DNA"/>
</dbReference>
<dbReference type="STRING" id="29170.A0A368H976"/>